<dbReference type="PROSITE" id="PS51677">
    <property type="entry name" value="NODB"/>
    <property type="match status" value="1"/>
</dbReference>
<dbReference type="OrthoDB" id="504708at2759"/>
<dbReference type="InterPro" id="IPR037950">
    <property type="entry name" value="PgdA-like"/>
</dbReference>
<dbReference type="InterPro" id="IPR036291">
    <property type="entry name" value="NAD(P)-bd_dom_sf"/>
</dbReference>
<dbReference type="GO" id="GO:0005975">
    <property type="term" value="P:carbohydrate metabolic process"/>
    <property type="evidence" value="ECO:0007669"/>
    <property type="project" value="InterPro"/>
</dbReference>
<protein>
    <recommendedName>
        <fullName evidence="1">NodB homology domain-containing protein</fullName>
    </recommendedName>
</protein>
<dbReference type="AlphaFoldDB" id="A0A1V6SVB7"/>
<evidence type="ECO:0000259" key="1">
    <source>
        <dbReference type="PROSITE" id="PS51677"/>
    </source>
</evidence>
<dbReference type="Proteomes" id="UP000191285">
    <property type="component" value="Unassembled WGS sequence"/>
</dbReference>
<gene>
    <name evidence="2" type="ORF">PENSTE_c020G07334</name>
</gene>
<dbReference type="CDD" id="cd05233">
    <property type="entry name" value="SDR_c"/>
    <property type="match status" value="1"/>
</dbReference>
<dbReference type="SUPFAM" id="SSF51735">
    <property type="entry name" value="NAD(P)-binding Rossmann-fold domains"/>
    <property type="match status" value="1"/>
</dbReference>
<keyword evidence="3" id="KW-1185">Reference proteome</keyword>
<feature type="domain" description="NodB homology" evidence="1">
    <location>
        <begin position="293"/>
        <end position="422"/>
    </location>
</feature>
<comment type="caution">
    <text evidence="2">The sequence shown here is derived from an EMBL/GenBank/DDBJ whole genome shotgun (WGS) entry which is preliminary data.</text>
</comment>
<reference evidence="3" key="1">
    <citation type="journal article" date="2017" name="Nat. Microbiol.">
        <title>Global analysis of biosynthetic gene clusters reveals vast potential of secondary metabolite production in Penicillium species.</title>
        <authorList>
            <person name="Nielsen J.C."/>
            <person name="Grijseels S."/>
            <person name="Prigent S."/>
            <person name="Ji B."/>
            <person name="Dainat J."/>
            <person name="Nielsen K.F."/>
            <person name="Frisvad J.C."/>
            <person name="Workman M."/>
            <person name="Nielsen J."/>
        </authorList>
    </citation>
    <scope>NUCLEOTIDE SEQUENCE [LARGE SCALE GENOMIC DNA]</scope>
    <source>
        <strain evidence="3">IBT 24891</strain>
    </source>
</reference>
<dbReference type="EMBL" id="MLKD01000020">
    <property type="protein sequence ID" value="OQE17563.1"/>
    <property type="molecule type" value="Genomic_DNA"/>
</dbReference>
<dbReference type="Pfam" id="PF01522">
    <property type="entry name" value="Polysacc_deac_1"/>
    <property type="match status" value="1"/>
</dbReference>
<dbReference type="InterPro" id="IPR002509">
    <property type="entry name" value="NODB_dom"/>
</dbReference>
<organism evidence="2 3">
    <name type="scientific">Penicillium steckii</name>
    <dbReference type="NCBI Taxonomy" id="303698"/>
    <lineage>
        <taxon>Eukaryota</taxon>
        <taxon>Fungi</taxon>
        <taxon>Dikarya</taxon>
        <taxon>Ascomycota</taxon>
        <taxon>Pezizomycotina</taxon>
        <taxon>Eurotiomycetes</taxon>
        <taxon>Eurotiomycetidae</taxon>
        <taxon>Eurotiales</taxon>
        <taxon>Aspergillaceae</taxon>
        <taxon>Penicillium</taxon>
    </lineage>
</organism>
<proteinExistence type="predicted"/>
<dbReference type="Pfam" id="PF00106">
    <property type="entry name" value="adh_short"/>
    <property type="match status" value="1"/>
</dbReference>
<dbReference type="Gene3D" id="3.20.20.370">
    <property type="entry name" value="Glycoside hydrolase/deacetylase"/>
    <property type="match status" value="1"/>
</dbReference>
<dbReference type="InterPro" id="IPR002347">
    <property type="entry name" value="SDR_fam"/>
</dbReference>
<accession>A0A1V6SVB7</accession>
<dbReference type="Gene3D" id="3.40.50.720">
    <property type="entry name" value="NAD(P)-binding Rossmann-like Domain"/>
    <property type="match status" value="1"/>
</dbReference>
<dbReference type="InterPro" id="IPR011330">
    <property type="entry name" value="Glyco_hydro/deAcase_b/a-brl"/>
</dbReference>
<dbReference type="PANTHER" id="PTHR47561:SF2">
    <property type="entry name" value="HYPOTHETICAL POLYSACCHARIDE DEACETYLASE (EUROFUNG)"/>
    <property type="match status" value="1"/>
</dbReference>
<dbReference type="GO" id="GO:0016810">
    <property type="term" value="F:hydrolase activity, acting on carbon-nitrogen (but not peptide) bonds"/>
    <property type="evidence" value="ECO:0007669"/>
    <property type="project" value="InterPro"/>
</dbReference>
<dbReference type="STRING" id="303698.A0A1V6SVB7"/>
<dbReference type="SUPFAM" id="SSF88713">
    <property type="entry name" value="Glycoside hydrolase/deacetylase"/>
    <property type="match status" value="1"/>
</dbReference>
<dbReference type="CDD" id="cd10938">
    <property type="entry name" value="CE4_HpPgdA_like"/>
    <property type="match status" value="1"/>
</dbReference>
<evidence type="ECO:0000313" key="2">
    <source>
        <dbReference type="EMBL" id="OQE17563.1"/>
    </source>
</evidence>
<evidence type="ECO:0000313" key="3">
    <source>
        <dbReference type="Proteomes" id="UP000191285"/>
    </source>
</evidence>
<dbReference type="PANTHER" id="PTHR47561">
    <property type="entry name" value="POLYSACCHARIDE DEACETYLASE FAMILY PROTEIN (AFU_ORTHOLOGUE AFUA_6G05030)"/>
    <property type="match status" value="1"/>
</dbReference>
<name>A0A1V6SVB7_9EURO</name>
<sequence length="571" mass="64224">MPNESCSRRSFLGLENCHVFVSGASGAIGGEAVREFLDQGCRVTAFDSRPLQLSGIDAERFSRLQLVNGDLFDEASVIAGFSNAQERFGPPNILVVNSFTEDLATGCPIWELTLDEWKKSYQNDAQSSFLAIKHFLRSVRENQQHSGAELSNLAIVVTETETGNGKAGLHYGLLDRVREEVRQLNSEGRINAVAPDVMDDEQGPAPVDVARTMAFLASKRAAGHISGQRIRVEKSNQDSTVNTRQVAKAVSKTDTRESIPRSLSKPKRNKIRVAVSIDLDAVSGWLGTNSHPDNVLADYSAGFFAARVGVPRLLRMLKKLDLSERCTWFIPGHSAESFPEEVKQVVASGCEVGLHGYAHEGAYQLTPEQERDVLVRCMEIAQNLTGKKPVGYRAPLYQLRESTLDLLEEFGFEYDASLTDHDCHPFFAPRRPPLQPIDFSKPASTWMHPVKESPTLPDRRPLVCVPCNYYMEDMTPMQFLPHTENSQGYVDVRVIENLWRDRFLWIRDNEEEPVFPVLMHPDTSGMAHVIGMLERTLSWLKDWEREGEVEFLQTGEIARWWKNKMLSKETS</sequence>